<dbReference type="InterPro" id="IPR000917">
    <property type="entry name" value="Sulfatase_N"/>
</dbReference>
<protein>
    <submittedName>
        <fullName evidence="6">Arylsulfatase</fullName>
    </submittedName>
</protein>
<accession>A0ABS9J2Z2</accession>
<dbReference type="EMBL" id="JAETXX010000003">
    <property type="protein sequence ID" value="MCF8714718.1"/>
    <property type="molecule type" value="Genomic_DNA"/>
</dbReference>
<dbReference type="Proteomes" id="UP000829517">
    <property type="component" value="Unassembled WGS sequence"/>
</dbReference>
<reference evidence="6 7" key="1">
    <citation type="submission" date="2021-01" db="EMBL/GenBank/DDBJ databases">
        <title>Genome sequencing of Joostella atrarenae M1-2 (= KCTC 23194).</title>
        <authorList>
            <person name="Zakaria M.R."/>
            <person name="Lam M.Q."/>
            <person name="Chong C.S."/>
        </authorList>
    </citation>
    <scope>NUCLEOTIDE SEQUENCE [LARGE SCALE GENOMIC DNA]</scope>
    <source>
        <strain evidence="6 7">M1-2</strain>
    </source>
</reference>
<proteinExistence type="inferred from homology"/>
<keyword evidence="4" id="KW-0106">Calcium</keyword>
<gene>
    <name evidence="6" type="ORF">JM658_07740</name>
</gene>
<evidence type="ECO:0000259" key="5">
    <source>
        <dbReference type="Pfam" id="PF00884"/>
    </source>
</evidence>
<evidence type="ECO:0000256" key="3">
    <source>
        <dbReference type="ARBA" id="ARBA00022801"/>
    </source>
</evidence>
<organism evidence="6 7">
    <name type="scientific">Joostella atrarenae</name>
    <dbReference type="NCBI Taxonomy" id="679257"/>
    <lineage>
        <taxon>Bacteria</taxon>
        <taxon>Pseudomonadati</taxon>
        <taxon>Bacteroidota</taxon>
        <taxon>Flavobacteriia</taxon>
        <taxon>Flavobacteriales</taxon>
        <taxon>Flavobacteriaceae</taxon>
        <taxon>Joostella</taxon>
    </lineage>
</organism>
<feature type="domain" description="Sulfatase N-terminal" evidence="5">
    <location>
        <begin position="2"/>
        <end position="320"/>
    </location>
</feature>
<dbReference type="Pfam" id="PF00884">
    <property type="entry name" value="Sulfatase"/>
    <property type="match status" value="1"/>
</dbReference>
<dbReference type="Gene3D" id="3.30.1120.10">
    <property type="match status" value="1"/>
</dbReference>
<keyword evidence="2" id="KW-0479">Metal-binding</keyword>
<evidence type="ECO:0000313" key="7">
    <source>
        <dbReference type="Proteomes" id="UP000829517"/>
    </source>
</evidence>
<comment type="caution">
    <text evidence="6">The sequence shown here is derived from an EMBL/GenBank/DDBJ whole genome shotgun (WGS) entry which is preliminary data.</text>
</comment>
<dbReference type="PANTHER" id="PTHR42693:SF53">
    <property type="entry name" value="ENDO-4-O-SULFATASE"/>
    <property type="match status" value="1"/>
</dbReference>
<dbReference type="InterPro" id="IPR024607">
    <property type="entry name" value="Sulfatase_CS"/>
</dbReference>
<dbReference type="Gene3D" id="3.40.720.10">
    <property type="entry name" value="Alkaline Phosphatase, subunit A"/>
    <property type="match status" value="1"/>
</dbReference>
<evidence type="ECO:0000256" key="2">
    <source>
        <dbReference type="ARBA" id="ARBA00022723"/>
    </source>
</evidence>
<dbReference type="PROSITE" id="PS00523">
    <property type="entry name" value="SULFATASE_1"/>
    <property type="match status" value="1"/>
</dbReference>
<evidence type="ECO:0000256" key="1">
    <source>
        <dbReference type="ARBA" id="ARBA00008779"/>
    </source>
</evidence>
<dbReference type="RefSeq" id="WP_236958683.1">
    <property type="nucleotide sequence ID" value="NZ_JAETXX010000003.1"/>
</dbReference>
<dbReference type="InterPro" id="IPR017850">
    <property type="entry name" value="Alkaline_phosphatase_core_sf"/>
</dbReference>
<dbReference type="PANTHER" id="PTHR42693">
    <property type="entry name" value="ARYLSULFATASE FAMILY MEMBER"/>
    <property type="match status" value="1"/>
</dbReference>
<dbReference type="SUPFAM" id="SSF53649">
    <property type="entry name" value="Alkaline phosphatase-like"/>
    <property type="match status" value="1"/>
</dbReference>
<evidence type="ECO:0000256" key="4">
    <source>
        <dbReference type="ARBA" id="ARBA00022837"/>
    </source>
</evidence>
<name>A0ABS9J2Z2_9FLAO</name>
<keyword evidence="3" id="KW-0378">Hydrolase</keyword>
<comment type="similarity">
    <text evidence="1">Belongs to the sulfatase family.</text>
</comment>
<keyword evidence="7" id="KW-1185">Reference proteome</keyword>
<sequence>MPNILLIVTDDQGYGDMSCHGNPWLKTPNIDKLYQESTRLTDFHVSPTCSPTRAALLTGHYANRTGVWHTVGGRSLLRENEITIAEVLRKEGYKTGIFGKWHLGDNIPFRPQDRGFDEVLVHGGGGVGQQPDFWNNNYYNDTYFHNGKPEKYNGYCTDVWFESATKFIKEKSDTKEPFFCYVSTNAPHSPHYVENKYSDKYQDNDSIVDPFYYGMIDNLDYNIGNMMRSLDSLGIEDNTIVIFMSDNGTTNHAGLVLDEWDGYVVKGYNAGMRGSKVSMYEGGHRVPFFIRWPNGGVKPGRDIDALTAHVDVFPTLLEMLSIKNEKHIKFDGESLWDLIGGRTDTMRKRTLITDSQRLEYPEKWRRSATMQNKWRLINGKELYDLNTDPEQRIDIANKYPEKVKELRDEYEKWWLDIKPDLSGYPAIYLGTKEEPETIINTMDLHPDENFPEVPWHQRHIRIPVKITGWYATKFMETGRYRFKLYRWPPEEQKALFSKMPAYPGVLNTNIPELVKGESIDIKKAQVSVDGKEVTVDINKDKSYVAIELSVNKGFHKLRTDFIDDKEKLFSAYYVGIEKIN</sequence>
<evidence type="ECO:0000313" key="6">
    <source>
        <dbReference type="EMBL" id="MCF8714718.1"/>
    </source>
</evidence>
<dbReference type="CDD" id="cd16146">
    <property type="entry name" value="ARS_like"/>
    <property type="match status" value="1"/>
</dbReference>
<dbReference type="InterPro" id="IPR050738">
    <property type="entry name" value="Sulfatase"/>
</dbReference>